<feature type="non-terminal residue" evidence="3">
    <location>
        <position position="49"/>
    </location>
</feature>
<comment type="caution">
    <text evidence="3">The sequence shown here is derived from an EMBL/GenBank/DDBJ whole genome shotgun (WGS) entry which is preliminary data.</text>
</comment>
<keyword evidence="2" id="KW-0732">Signal</keyword>
<accession>A0A1V6W6Q3</accession>
<evidence type="ECO:0000256" key="1">
    <source>
        <dbReference type="SAM" id="MobiDB-lite"/>
    </source>
</evidence>
<evidence type="ECO:0000256" key="2">
    <source>
        <dbReference type="SAM" id="SignalP"/>
    </source>
</evidence>
<evidence type="ECO:0000313" key="4">
    <source>
        <dbReference type="Proteomes" id="UP000191691"/>
    </source>
</evidence>
<feature type="chain" id="PRO_5012280233" evidence="2">
    <location>
        <begin position="22"/>
        <end position="49"/>
    </location>
</feature>
<protein>
    <submittedName>
        <fullName evidence="3">Uncharacterized protein</fullName>
    </submittedName>
</protein>
<keyword evidence="4" id="KW-1185">Reference proteome</keyword>
<feature type="signal peptide" evidence="2">
    <location>
        <begin position="1"/>
        <end position="21"/>
    </location>
</feature>
<proteinExistence type="predicted"/>
<dbReference type="EMBL" id="MOOB01000371">
    <property type="protein sequence ID" value="OQE58562.1"/>
    <property type="molecule type" value="Genomic_DNA"/>
</dbReference>
<dbReference type="Proteomes" id="UP000191691">
    <property type="component" value="Unassembled WGS sequence"/>
</dbReference>
<evidence type="ECO:0000313" key="3">
    <source>
        <dbReference type="EMBL" id="OQE58562.1"/>
    </source>
</evidence>
<gene>
    <name evidence="3" type="ORF">PENNAL_c0371G00748</name>
</gene>
<dbReference type="AlphaFoldDB" id="A0A1V6W6Q3"/>
<feature type="region of interest" description="Disordered" evidence="1">
    <location>
        <begin position="27"/>
        <end position="49"/>
    </location>
</feature>
<name>A0A1V6W6Q3_PENNA</name>
<reference evidence="4" key="1">
    <citation type="journal article" date="2017" name="Nat. Microbiol.">
        <title>Global analysis of biosynthetic gene clusters reveals vast potential of secondary metabolite production in Penicillium species.</title>
        <authorList>
            <person name="Nielsen J.C."/>
            <person name="Grijseels S."/>
            <person name="Prigent S."/>
            <person name="Ji B."/>
            <person name="Dainat J."/>
            <person name="Nielsen K.F."/>
            <person name="Frisvad J.C."/>
            <person name="Workman M."/>
            <person name="Nielsen J."/>
        </authorList>
    </citation>
    <scope>NUCLEOTIDE SEQUENCE [LARGE SCALE GENOMIC DNA]</scope>
    <source>
        <strain evidence="4">IBT 13039</strain>
    </source>
</reference>
<organism evidence="3 4">
    <name type="scientific">Penicillium nalgiovense</name>
    <dbReference type="NCBI Taxonomy" id="60175"/>
    <lineage>
        <taxon>Eukaryota</taxon>
        <taxon>Fungi</taxon>
        <taxon>Dikarya</taxon>
        <taxon>Ascomycota</taxon>
        <taxon>Pezizomycotina</taxon>
        <taxon>Eurotiomycetes</taxon>
        <taxon>Eurotiomycetidae</taxon>
        <taxon>Eurotiales</taxon>
        <taxon>Aspergillaceae</taxon>
        <taxon>Penicillium</taxon>
    </lineage>
</organism>
<sequence>MKAGVDFASILLLLLAVLVVARPHDDPIHTATSTHPVRPPESAFESVTR</sequence>